<evidence type="ECO:0000259" key="5">
    <source>
        <dbReference type="PROSITE" id="PS50927"/>
    </source>
</evidence>
<keyword evidence="1 4" id="KW-0732">Signal</keyword>
<dbReference type="Proteomes" id="UP000002051">
    <property type="component" value="Chromosome 4"/>
</dbReference>
<evidence type="ECO:0000313" key="7">
    <source>
        <dbReference type="EnsemblPlants" id="AES92716"/>
    </source>
</evidence>
<evidence type="ECO:0000313" key="6">
    <source>
        <dbReference type="EMBL" id="AES92716.1"/>
    </source>
</evidence>
<dbReference type="PROSITE" id="PS50927">
    <property type="entry name" value="BULB_LECTIN"/>
    <property type="match status" value="1"/>
</dbReference>
<evidence type="ECO:0000256" key="1">
    <source>
        <dbReference type="ARBA" id="ARBA00022729"/>
    </source>
</evidence>
<evidence type="ECO:0000256" key="2">
    <source>
        <dbReference type="ARBA" id="ARBA00023157"/>
    </source>
</evidence>
<reference evidence="7" key="3">
    <citation type="submission" date="2015-04" db="UniProtKB">
        <authorList>
            <consortium name="EnsemblPlants"/>
        </authorList>
    </citation>
    <scope>IDENTIFICATION</scope>
    <source>
        <strain evidence="7">cv. Jemalong A17</strain>
    </source>
</reference>
<keyword evidence="6" id="KW-0418">Kinase</keyword>
<reference evidence="6 8" key="1">
    <citation type="journal article" date="2011" name="Nature">
        <title>The Medicago genome provides insight into the evolution of rhizobial symbioses.</title>
        <authorList>
            <person name="Young N.D."/>
            <person name="Debelle F."/>
            <person name="Oldroyd G.E."/>
            <person name="Geurts R."/>
            <person name="Cannon S.B."/>
            <person name="Udvardi M.K."/>
            <person name="Benedito V.A."/>
            <person name="Mayer K.F."/>
            <person name="Gouzy J."/>
            <person name="Schoof H."/>
            <person name="Van de Peer Y."/>
            <person name="Proost S."/>
            <person name="Cook D.R."/>
            <person name="Meyers B.C."/>
            <person name="Spannagl M."/>
            <person name="Cheung F."/>
            <person name="De Mita S."/>
            <person name="Krishnakumar V."/>
            <person name="Gundlach H."/>
            <person name="Zhou S."/>
            <person name="Mudge J."/>
            <person name="Bharti A.K."/>
            <person name="Murray J.D."/>
            <person name="Naoumkina M.A."/>
            <person name="Rosen B."/>
            <person name="Silverstein K.A."/>
            <person name="Tang H."/>
            <person name="Rombauts S."/>
            <person name="Zhao P.X."/>
            <person name="Zhou P."/>
            <person name="Barbe V."/>
            <person name="Bardou P."/>
            <person name="Bechner M."/>
            <person name="Bellec A."/>
            <person name="Berger A."/>
            <person name="Berges H."/>
            <person name="Bidwell S."/>
            <person name="Bisseling T."/>
            <person name="Choisne N."/>
            <person name="Couloux A."/>
            <person name="Denny R."/>
            <person name="Deshpande S."/>
            <person name="Dai X."/>
            <person name="Doyle J.J."/>
            <person name="Dudez A.M."/>
            <person name="Farmer A.D."/>
            <person name="Fouteau S."/>
            <person name="Franken C."/>
            <person name="Gibelin C."/>
            <person name="Gish J."/>
            <person name="Goldstein S."/>
            <person name="Gonzalez A.J."/>
            <person name="Green P.J."/>
            <person name="Hallab A."/>
            <person name="Hartog M."/>
            <person name="Hua A."/>
            <person name="Humphray S.J."/>
            <person name="Jeong D.H."/>
            <person name="Jing Y."/>
            <person name="Jocker A."/>
            <person name="Kenton S.M."/>
            <person name="Kim D.J."/>
            <person name="Klee K."/>
            <person name="Lai H."/>
            <person name="Lang C."/>
            <person name="Lin S."/>
            <person name="Macmil S.L."/>
            <person name="Magdelenat G."/>
            <person name="Matthews L."/>
            <person name="McCorrison J."/>
            <person name="Monaghan E.L."/>
            <person name="Mun J.H."/>
            <person name="Najar F.Z."/>
            <person name="Nicholson C."/>
            <person name="Noirot C."/>
            <person name="O'Bleness M."/>
            <person name="Paule C.R."/>
            <person name="Poulain J."/>
            <person name="Prion F."/>
            <person name="Qin B."/>
            <person name="Qu C."/>
            <person name="Retzel E.F."/>
            <person name="Riddle C."/>
            <person name="Sallet E."/>
            <person name="Samain S."/>
            <person name="Samson N."/>
            <person name="Sanders I."/>
            <person name="Saurat O."/>
            <person name="Scarpelli C."/>
            <person name="Schiex T."/>
            <person name="Segurens B."/>
            <person name="Severin A.J."/>
            <person name="Sherrier D.J."/>
            <person name="Shi R."/>
            <person name="Sims S."/>
            <person name="Singer S.R."/>
            <person name="Sinharoy S."/>
            <person name="Sterck L."/>
            <person name="Viollet A."/>
            <person name="Wang B.B."/>
            <person name="Wang K."/>
            <person name="Wang M."/>
            <person name="Wang X."/>
            <person name="Warfsmann J."/>
            <person name="Weissenbach J."/>
            <person name="White D.D."/>
            <person name="White J.D."/>
            <person name="Wiley G.B."/>
            <person name="Wincker P."/>
            <person name="Xing Y."/>
            <person name="Yang L."/>
            <person name="Yao Z."/>
            <person name="Ying F."/>
            <person name="Zhai J."/>
            <person name="Zhou L."/>
            <person name="Zuber A."/>
            <person name="Denarie J."/>
            <person name="Dixon R.A."/>
            <person name="May G.D."/>
            <person name="Schwartz D.C."/>
            <person name="Rogers J."/>
            <person name="Quetier F."/>
            <person name="Town C.D."/>
            <person name="Roe B.A."/>
        </authorList>
    </citation>
    <scope>NUCLEOTIDE SEQUENCE [LARGE SCALE GENOMIC DNA]</scope>
    <source>
        <strain evidence="6">A17</strain>
        <strain evidence="7 8">cv. Jemalong A17</strain>
    </source>
</reference>
<dbReference type="PaxDb" id="3880-AES92716"/>
<protein>
    <submittedName>
        <fullName evidence="6">S-locus lectin kinase family protein, putative</fullName>
    </submittedName>
</protein>
<dbReference type="STRING" id="3880.G7JKI9"/>
<feature type="domain" description="Bulb-type lectin" evidence="5">
    <location>
        <begin position="24"/>
        <end position="98"/>
    </location>
</feature>
<dbReference type="EnsemblPlants" id="AES92716">
    <property type="protein sequence ID" value="AES92716"/>
    <property type="gene ID" value="MTR_4g133080"/>
</dbReference>
<feature type="signal peptide" evidence="4">
    <location>
        <begin position="1"/>
        <end position="29"/>
    </location>
</feature>
<evidence type="ECO:0000256" key="4">
    <source>
        <dbReference type="SAM" id="SignalP"/>
    </source>
</evidence>
<gene>
    <name evidence="6" type="ordered locus">MTR_4g133080</name>
</gene>
<dbReference type="GO" id="GO:0016301">
    <property type="term" value="F:kinase activity"/>
    <property type="evidence" value="ECO:0007669"/>
    <property type="project" value="UniProtKB-KW"/>
</dbReference>
<organism evidence="6 8">
    <name type="scientific">Medicago truncatula</name>
    <name type="common">Barrel medic</name>
    <name type="synonym">Medicago tribuloides</name>
    <dbReference type="NCBI Taxonomy" id="3880"/>
    <lineage>
        <taxon>Eukaryota</taxon>
        <taxon>Viridiplantae</taxon>
        <taxon>Streptophyta</taxon>
        <taxon>Embryophyta</taxon>
        <taxon>Tracheophyta</taxon>
        <taxon>Spermatophyta</taxon>
        <taxon>Magnoliopsida</taxon>
        <taxon>eudicotyledons</taxon>
        <taxon>Gunneridae</taxon>
        <taxon>Pentapetalae</taxon>
        <taxon>rosids</taxon>
        <taxon>fabids</taxon>
        <taxon>Fabales</taxon>
        <taxon>Fabaceae</taxon>
        <taxon>Papilionoideae</taxon>
        <taxon>50 kb inversion clade</taxon>
        <taxon>NPAAA clade</taxon>
        <taxon>Hologalegina</taxon>
        <taxon>IRL clade</taxon>
        <taxon>Trifolieae</taxon>
        <taxon>Medicago</taxon>
    </lineage>
</organism>
<dbReference type="HOGENOM" id="CLU_2336838_0_0_1"/>
<keyword evidence="8" id="KW-1185">Reference proteome</keyword>
<keyword evidence="3" id="KW-0325">Glycoprotein</keyword>
<proteinExistence type="predicted"/>
<evidence type="ECO:0000256" key="3">
    <source>
        <dbReference type="ARBA" id="ARBA00023180"/>
    </source>
</evidence>
<evidence type="ECO:0000313" key="8">
    <source>
        <dbReference type="Proteomes" id="UP000002051"/>
    </source>
</evidence>
<feature type="chain" id="PRO_5014572962" evidence="4">
    <location>
        <begin position="30"/>
        <end position="98"/>
    </location>
</feature>
<keyword evidence="6" id="KW-0808">Transferase</keyword>
<dbReference type="PANTHER" id="PTHR32444">
    <property type="entry name" value="BULB-TYPE LECTIN DOMAIN-CONTAINING PROTEIN"/>
    <property type="match status" value="1"/>
</dbReference>
<dbReference type="AlphaFoldDB" id="G7JKI9"/>
<name>G7JKI9_MEDTR</name>
<dbReference type="EMBL" id="CM001220">
    <property type="protein sequence ID" value="AES92716.1"/>
    <property type="molecule type" value="Genomic_DNA"/>
</dbReference>
<keyword evidence="2" id="KW-1015">Disulfide bond</keyword>
<dbReference type="InterPro" id="IPR001480">
    <property type="entry name" value="Bulb-type_lectin_dom"/>
</dbReference>
<dbReference type="InterPro" id="IPR036426">
    <property type="entry name" value="Bulb-type_lectin_dom_sf"/>
</dbReference>
<dbReference type="PANTHER" id="PTHR32444:SF63">
    <property type="entry name" value="G-TYPE LECTIN S-RECEPTOR-LIKE SERINE_THREONINE-PROTEIN KINASE RKS1"/>
    <property type="match status" value="1"/>
</dbReference>
<accession>G7JKI9</accession>
<reference evidence="6 8" key="2">
    <citation type="journal article" date="2014" name="BMC Genomics">
        <title>An improved genome release (version Mt4.0) for the model legume Medicago truncatula.</title>
        <authorList>
            <person name="Tang H."/>
            <person name="Krishnakumar V."/>
            <person name="Bidwell S."/>
            <person name="Rosen B."/>
            <person name="Chan A."/>
            <person name="Zhou S."/>
            <person name="Gentzbittel L."/>
            <person name="Childs K.L."/>
            <person name="Yandell M."/>
            <person name="Gundlach H."/>
            <person name="Mayer K.F."/>
            <person name="Schwartz D.C."/>
            <person name="Town C.D."/>
        </authorList>
    </citation>
    <scope>GENOME REANNOTATION</scope>
    <source>
        <strain evidence="6">A17</strain>
        <strain evidence="7 8">cv. Jemalong A17</strain>
    </source>
</reference>
<sequence>MQIPLLLLHNTNNCLILLILAFSFCSCSSDTCIKDGEILISKSKTFALGFFTPVKSISRHVGIWYNNLPIHTVVWVANRDAPINDTSGNLEGRKNHGP</sequence>
<dbReference type="SUPFAM" id="SSF51110">
    <property type="entry name" value="alpha-D-mannose-specific plant lectins"/>
    <property type="match status" value="1"/>
</dbReference>